<feature type="transmembrane region" description="Helical" evidence="1">
    <location>
        <begin position="211"/>
        <end position="233"/>
    </location>
</feature>
<keyword evidence="1" id="KW-0812">Transmembrane</keyword>
<dbReference type="InterPro" id="IPR027948">
    <property type="entry name" value="DUF4436"/>
</dbReference>
<dbReference type="PANTHER" id="PTHR37330:SF1">
    <property type="entry name" value="CONSERVED TRANSMEMBRANE PROTEIN-RELATED"/>
    <property type="match status" value="1"/>
</dbReference>
<keyword evidence="1" id="KW-1133">Transmembrane helix</keyword>
<sequence length="309" mass="33125">MLAYCASDGFFRPYNHGGLKSCPGNQGGILKFGIAGLALFIAVYAGSTVVYGSAGRGPHNVTEGRPTADGTTVAINLEDVQQSNTVLLTNLALSPGPQLVDPATHGLTEDLSVVVTSAVTPTKRTWSKGMLPGTFPVPLMLAGNVADWPLDHYRSGPITVEIFRGDARIPERATVTFADHLPGWQVDIPVASGAEGVAPYHVQLRRSPGTAAFALVIVGVLVALAGMGLFVAVETARDRRKFQPPMTTWYAAMLFAVVPLRNALPNAPPFGAWIDIRVVLWVIVVLVISMMLYVSCWWRHTRPDPDEAT</sequence>
<dbReference type="Pfam" id="PF14494">
    <property type="entry name" value="DUF4436"/>
    <property type="match status" value="1"/>
</dbReference>
<dbReference type="EMBL" id="LR130759">
    <property type="protein sequence ID" value="VDM87438.1"/>
    <property type="molecule type" value="Genomic_DNA"/>
</dbReference>
<gene>
    <name evidence="2" type="ORF">MB901379_00980</name>
</gene>
<evidence type="ECO:0000313" key="3">
    <source>
        <dbReference type="Proteomes" id="UP000269998"/>
    </source>
</evidence>
<dbReference type="AlphaFoldDB" id="A0A3S5CZK0"/>
<feature type="transmembrane region" description="Helical" evidence="1">
    <location>
        <begin position="270"/>
        <end position="294"/>
    </location>
</feature>
<dbReference type="Proteomes" id="UP000269998">
    <property type="component" value="Chromosome"/>
</dbReference>
<keyword evidence="1" id="KW-0472">Membrane</keyword>
<evidence type="ECO:0008006" key="4">
    <source>
        <dbReference type="Google" id="ProtNLM"/>
    </source>
</evidence>
<dbReference type="KEGG" id="mbai:MB901379_00980"/>
<feature type="transmembrane region" description="Helical" evidence="1">
    <location>
        <begin position="245"/>
        <end position="264"/>
    </location>
</feature>
<keyword evidence="3" id="KW-1185">Reference proteome</keyword>
<reference evidence="3" key="1">
    <citation type="submission" date="2018-02" db="EMBL/GenBank/DDBJ databases">
        <authorList>
            <person name="Seth-Smith MB H."/>
            <person name="Seth-Smith H."/>
        </authorList>
    </citation>
    <scope>NUCLEOTIDE SEQUENCE [LARGE SCALE GENOMIC DNA]</scope>
</reference>
<evidence type="ECO:0000256" key="1">
    <source>
        <dbReference type="SAM" id="Phobius"/>
    </source>
</evidence>
<evidence type="ECO:0000313" key="2">
    <source>
        <dbReference type="EMBL" id="VDM87438.1"/>
    </source>
</evidence>
<dbReference type="PANTHER" id="PTHR37330">
    <property type="entry name" value="CONSERVED TRANSMEMBRANE PROTEIN-RELATED"/>
    <property type="match status" value="1"/>
</dbReference>
<protein>
    <recommendedName>
        <fullName evidence="4">DUF4436 domain-containing protein</fullName>
    </recommendedName>
</protein>
<name>A0A3S5CZK0_9MYCO</name>
<accession>A0A3S5CZK0</accession>
<proteinExistence type="predicted"/>
<organism evidence="2 3">
    <name type="scientific">Mycobacterium basiliense</name>
    <dbReference type="NCBI Taxonomy" id="2094119"/>
    <lineage>
        <taxon>Bacteria</taxon>
        <taxon>Bacillati</taxon>
        <taxon>Actinomycetota</taxon>
        <taxon>Actinomycetes</taxon>
        <taxon>Mycobacteriales</taxon>
        <taxon>Mycobacteriaceae</taxon>
        <taxon>Mycobacterium</taxon>
    </lineage>
</organism>